<evidence type="ECO:0000313" key="1">
    <source>
        <dbReference type="EMBL" id="KAI5071719.1"/>
    </source>
</evidence>
<dbReference type="EMBL" id="JABFUD020000013">
    <property type="protein sequence ID" value="KAI5071719.1"/>
    <property type="molecule type" value="Genomic_DNA"/>
</dbReference>
<dbReference type="AlphaFoldDB" id="A0A9D4UPI8"/>
<gene>
    <name evidence="1" type="ORF">GOP47_0013970</name>
</gene>
<protein>
    <submittedName>
        <fullName evidence="1">Uncharacterized protein</fullName>
    </submittedName>
</protein>
<proteinExistence type="predicted"/>
<dbReference type="Proteomes" id="UP000886520">
    <property type="component" value="Chromosome 13"/>
</dbReference>
<sequence>MVVTRADNKTNKEKVPKSGVVTPIDWEIHNQTRRGVVKEINKVQKKQGVLITNLMMVAQYVPGVSKGGQQEVSCKALMNAPTQIILKQILELVLSFADKFSSKVCSAICRGSSEGPKARRSHRLGISCCKIGTY</sequence>
<reference evidence="1" key="1">
    <citation type="submission" date="2021-01" db="EMBL/GenBank/DDBJ databases">
        <title>Adiantum capillus-veneris genome.</title>
        <authorList>
            <person name="Fang Y."/>
            <person name="Liao Q."/>
        </authorList>
    </citation>
    <scope>NUCLEOTIDE SEQUENCE</scope>
    <source>
        <strain evidence="1">H3</strain>
        <tissue evidence="1">Leaf</tissue>
    </source>
</reference>
<keyword evidence="2" id="KW-1185">Reference proteome</keyword>
<name>A0A9D4UPI8_ADICA</name>
<accession>A0A9D4UPI8</accession>
<evidence type="ECO:0000313" key="2">
    <source>
        <dbReference type="Proteomes" id="UP000886520"/>
    </source>
</evidence>
<comment type="caution">
    <text evidence="1">The sequence shown here is derived from an EMBL/GenBank/DDBJ whole genome shotgun (WGS) entry which is preliminary data.</text>
</comment>
<organism evidence="1 2">
    <name type="scientific">Adiantum capillus-veneris</name>
    <name type="common">Maidenhair fern</name>
    <dbReference type="NCBI Taxonomy" id="13818"/>
    <lineage>
        <taxon>Eukaryota</taxon>
        <taxon>Viridiplantae</taxon>
        <taxon>Streptophyta</taxon>
        <taxon>Embryophyta</taxon>
        <taxon>Tracheophyta</taxon>
        <taxon>Polypodiopsida</taxon>
        <taxon>Polypodiidae</taxon>
        <taxon>Polypodiales</taxon>
        <taxon>Pteridineae</taxon>
        <taxon>Pteridaceae</taxon>
        <taxon>Vittarioideae</taxon>
        <taxon>Adiantum</taxon>
    </lineage>
</organism>